<dbReference type="RefSeq" id="WP_154283335.1">
    <property type="nucleotide sequence ID" value="NZ_JBHUJQ010000001.1"/>
</dbReference>
<evidence type="ECO:0000313" key="2">
    <source>
        <dbReference type="EMBL" id="MRX78941.1"/>
    </source>
</evidence>
<dbReference type="AlphaFoldDB" id="A0A7K0G5L1"/>
<accession>A0A7K0G5L1</accession>
<keyword evidence="3" id="KW-1185">Reference proteome</keyword>
<keyword evidence="1" id="KW-0175">Coiled coil</keyword>
<name>A0A7K0G5L1_9SPHI</name>
<feature type="coiled-coil region" evidence="1">
    <location>
        <begin position="53"/>
        <end position="80"/>
    </location>
</feature>
<dbReference type="OrthoDB" id="9994891at2"/>
<comment type="caution">
    <text evidence="2">The sequence shown here is derived from an EMBL/GenBank/DDBJ whole genome shotgun (WGS) entry which is preliminary data.</text>
</comment>
<evidence type="ECO:0000256" key="1">
    <source>
        <dbReference type="SAM" id="Coils"/>
    </source>
</evidence>
<sequence length="150" mass="17071">MKRFIQYELGIRNLNSSQLATLSQIELLLTDEPVIAATAAINLKAGQTNTAMLKKMEKRLEKANFDCIKLKRKLDILQSNYAQNQRLWHLISILKAKSQSGTQLMAYLDVLEIKCLEKSEACSLDQQTTVTLNISLLEFEQEALRKIIES</sequence>
<gene>
    <name evidence="2" type="ORF">GJU39_23030</name>
</gene>
<dbReference type="EMBL" id="WKKH01000095">
    <property type="protein sequence ID" value="MRX78941.1"/>
    <property type="molecule type" value="Genomic_DNA"/>
</dbReference>
<organism evidence="2 3">
    <name type="scientific">Pedobacter petrophilus</name>
    <dbReference type="NCBI Taxonomy" id="1908241"/>
    <lineage>
        <taxon>Bacteria</taxon>
        <taxon>Pseudomonadati</taxon>
        <taxon>Bacteroidota</taxon>
        <taxon>Sphingobacteriia</taxon>
        <taxon>Sphingobacteriales</taxon>
        <taxon>Sphingobacteriaceae</taxon>
        <taxon>Pedobacter</taxon>
    </lineage>
</organism>
<evidence type="ECO:0000313" key="3">
    <source>
        <dbReference type="Proteomes" id="UP000487757"/>
    </source>
</evidence>
<protein>
    <submittedName>
        <fullName evidence="2">Uncharacterized protein</fullName>
    </submittedName>
</protein>
<dbReference type="Proteomes" id="UP000487757">
    <property type="component" value="Unassembled WGS sequence"/>
</dbReference>
<reference evidence="2 3" key="1">
    <citation type="submission" date="2019-11" db="EMBL/GenBank/DDBJ databases">
        <title>Pedobacter petrophilus genome.</title>
        <authorList>
            <person name="Feldbauer M.J."/>
            <person name="Newman J.D."/>
        </authorList>
    </citation>
    <scope>NUCLEOTIDE SEQUENCE [LARGE SCALE GENOMIC DNA]</scope>
    <source>
        <strain evidence="2 3">LMG 29686</strain>
    </source>
</reference>
<proteinExistence type="predicted"/>